<gene>
    <name evidence="2" type="ORF">EVAR_97328_1</name>
</gene>
<proteinExistence type="predicted"/>
<name>A0A4C1X9L6_EUMVA</name>
<feature type="region of interest" description="Disordered" evidence="1">
    <location>
        <begin position="135"/>
        <end position="154"/>
    </location>
</feature>
<dbReference type="AlphaFoldDB" id="A0A4C1X9L6"/>
<comment type="caution">
    <text evidence="2">The sequence shown here is derived from an EMBL/GenBank/DDBJ whole genome shotgun (WGS) entry which is preliminary data.</text>
</comment>
<evidence type="ECO:0000313" key="3">
    <source>
        <dbReference type="Proteomes" id="UP000299102"/>
    </source>
</evidence>
<sequence>MKDASKRFFDIDTFQESSREVLGLVAGGTAEEADRPIAGEEVARFPRFLTDFTFRGTFLVGFSPTQPTRTGVTVCGIDIFYTLLTGLMMEPEGKHRNSIMKQRILAVFGLVEIVLRCTLTMNDFQGLMMQLEGSDNGAGSLEAPSSDPESQSWSKSISGQFQQAQICGISYQLRQCGIQEKRQREKAGNTPVASLGYWARMGGGNRLIFGHDRREDIIATLACIKCAGVAPGHSIHRQPVALAAYQPTNMRTFPQSTARCARRSTKALEADFIKMIWIFTHRTLQLDSTVSLNGYGCRWAEIASHINLFRLSCPKSGGGSVERWQFSDENHRSSTPEGIRFDRDHERIDRRVLDSGQIKAIAPRIGGNFKPSAPAVIGPRRAPSCRGCFKI</sequence>
<reference evidence="2 3" key="1">
    <citation type="journal article" date="2019" name="Commun. Biol.">
        <title>The bagworm genome reveals a unique fibroin gene that provides high tensile strength.</title>
        <authorList>
            <person name="Kono N."/>
            <person name="Nakamura H."/>
            <person name="Ohtoshi R."/>
            <person name="Tomita M."/>
            <person name="Numata K."/>
            <person name="Arakawa K."/>
        </authorList>
    </citation>
    <scope>NUCLEOTIDE SEQUENCE [LARGE SCALE GENOMIC DNA]</scope>
</reference>
<dbReference type="OrthoDB" id="408743at2759"/>
<dbReference type="Proteomes" id="UP000299102">
    <property type="component" value="Unassembled WGS sequence"/>
</dbReference>
<organism evidence="2 3">
    <name type="scientific">Eumeta variegata</name>
    <name type="common">Bagworm moth</name>
    <name type="synonym">Eumeta japonica</name>
    <dbReference type="NCBI Taxonomy" id="151549"/>
    <lineage>
        <taxon>Eukaryota</taxon>
        <taxon>Metazoa</taxon>
        <taxon>Ecdysozoa</taxon>
        <taxon>Arthropoda</taxon>
        <taxon>Hexapoda</taxon>
        <taxon>Insecta</taxon>
        <taxon>Pterygota</taxon>
        <taxon>Neoptera</taxon>
        <taxon>Endopterygota</taxon>
        <taxon>Lepidoptera</taxon>
        <taxon>Glossata</taxon>
        <taxon>Ditrysia</taxon>
        <taxon>Tineoidea</taxon>
        <taxon>Psychidae</taxon>
        <taxon>Oiketicinae</taxon>
        <taxon>Eumeta</taxon>
    </lineage>
</organism>
<dbReference type="EMBL" id="BGZK01000749">
    <property type="protein sequence ID" value="GBP58955.1"/>
    <property type="molecule type" value="Genomic_DNA"/>
</dbReference>
<evidence type="ECO:0000256" key="1">
    <source>
        <dbReference type="SAM" id="MobiDB-lite"/>
    </source>
</evidence>
<keyword evidence="3" id="KW-1185">Reference proteome</keyword>
<accession>A0A4C1X9L6</accession>
<protein>
    <submittedName>
        <fullName evidence="2">Uncharacterized protein</fullName>
    </submittedName>
</protein>
<evidence type="ECO:0000313" key="2">
    <source>
        <dbReference type="EMBL" id="GBP58955.1"/>
    </source>
</evidence>